<name>A0AAU8TDN8_9PSED</name>
<feature type="domain" description="Peptidase M10 serralysin C-terminal" evidence="4">
    <location>
        <begin position="264"/>
        <end position="482"/>
    </location>
</feature>
<proteinExistence type="predicted"/>
<keyword evidence="2" id="KW-0964">Secreted</keyword>
<dbReference type="Gene3D" id="3.40.390.10">
    <property type="entry name" value="Collagenase (Catalytic Domain)"/>
    <property type="match status" value="1"/>
</dbReference>
<dbReference type="InterPro" id="IPR011049">
    <property type="entry name" value="Serralysin-like_metalloprot_C"/>
</dbReference>
<comment type="subcellular location">
    <subcellularLocation>
        <location evidence="1">Secreted</location>
    </subcellularLocation>
</comment>
<dbReference type="InterPro" id="IPR013858">
    <property type="entry name" value="Peptidase_M10B_C"/>
</dbReference>
<protein>
    <submittedName>
        <fullName evidence="5">Secreted alkaline metalloproteinase</fullName>
    </submittedName>
</protein>
<dbReference type="InterPro" id="IPR024079">
    <property type="entry name" value="MetalloPept_cat_dom_sf"/>
</dbReference>
<dbReference type="AlphaFoldDB" id="A0AAU8TDN8"/>
<keyword evidence="3" id="KW-0677">Repeat</keyword>
<dbReference type="RefSeq" id="WP_052721932.1">
    <property type="nucleotide sequence ID" value="NZ_CP011117.2"/>
</dbReference>
<dbReference type="GO" id="GO:0005509">
    <property type="term" value="F:calcium ion binding"/>
    <property type="evidence" value="ECO:0007669"/>
    <property type="project" value="InterPro"/>
</dbReference>
<keyword evidence="5" id="KW-0645">Protease</keyword>
<dbReference type="Gene3D" id="2.150.10.10">
    <property type="entry name" value="Serralysin-like metalloprotease, C-terminal"/>
    <property type="match status" value="1"/>
</dbReference>
<evidence type="ECO:0000256" key="1">
    <source>
        <dbReference type="ARBA" id="ARBA00004613"/>
    </source>
</evidence>
<reference evidence="5 6" key="1">
    <citation type="journal article" date="2015" name="Genome Announc.">
        <title>Complete Genome Sequence of Biocontrol Strain Pseudomonas fluorescens LBUM223.</title>
        <authorList>
            <person name="Roquigny R."/>
            <person name="Arseneault T."/>
            <person name="Gadkar V.J."/>
            <person name="Novinscak A."/>
            <person name="Joly D.L."/>
            <person name="Filion M."/>
        </authorList>
    </citation>
    <scope>NUCLEOTIDE SEQUENCE [LARGE SCALE GENOMIC DNA]</scope>
    <source>
        <strain evidence="5 6">LBUM223</strain>
    </source>
</reference>
<dbReference type="PRINTS" id="PR00313">
    <property type="entry name" value="CABNDNGRPT"/>
</dbReference>
<evidence type="ECO:0000313" key="5">
    <source>
        <dbReference type="EMBL" id="AKA80923.1"/>
    </source>
</evidence>
<dbReference type="SUPFAM" id="SSF55486">
    <property type="entry name" value="Metalloproteases ('zincins'), catalytic domain"/>
    <property type="match status" value="1"/>
</dbReference>
<dbReference type="GO" id="GO:0005615">
    <property type="term" value="C:extracellular space"/>
    <property type="evidence" value="ECO:0007669"/>
    <property type="project" value="InterPro"/>
</dbReference>
<keyword evidence="5" id="KW-0378">Hydrolase</keyword>
<keyword evidence="5" id="KW-0482">Metalloprotease</keyword>
<dbReference type="EMBL" id="CP011117">
    <property type="protein sequence ID" value="AKA80923.1"/>
    <property type="molecule type" value="Genomic_DNA"/>
</dbReference>
<evidence type="ECO:0000256" key="2">
    <source>
        <dbReference type="ARBA" id="ARBA00022525"/>
    </source>
</evidence>
<dbReference type="KEGG" id="pfb:VO64_0377"/>
<evidence type="ECO:0000313" key="6">
    <source>
        <dbReference type="Proteomes" id="UP000033099"/>
    </source>
</evidence>
<dbReference type="GO" id="GO:0008237">
    <property type="term" value="F:metallopeptidase activity"/>
    <property type="evidence" value="ECO:0007669"/>
    <property type="project" value="UniProtKB-KW"/>
</dbReference>
<gene>
    <name evidence="5" type="ORF">VO64_0377</name>
</gene>
<evidence type="ECO:0000256" key="3">
    <source>
        <dbReference type="ARBA" id="ARBA00022737"/>
    </source>
</evidence>
<dbReference type="Pfam" id="PF08548">
    <property type="entry name" value="Peptidase_M10_C"/>
    <property type="match status" value="1"/>
</dbReference>
<sequence length="487" mass="52834">MSDVAGLPIQIQLNYVGCKVVNTNLNITYAKHHLTNLVHRNIADILDKNRRGDGFKDGKPTLSSEQVVEASIRAGGHPHSLPAGDDAVVTYDFANATQPDADGNTVSQFSESQKNTIRETLTHFSDVARVQFKEGAMATSNHMQFKIDNSRFDWKDPFYVPSNNEEGAPSQVPLLQRHAQELEQPNNYGSHVVAKAAAFKLGLPSTASVAPGTEYAEDSLAYSLRSPKLEARSNMQFWKRPLENKYSSAPMMDDISTLQKLHGANNQTRSGDTIYGFNSTADRDMFNLTTENDFPLFSVWDGGGEDTFDFSEYKDNQVINLTPGSFSNVGGGVGNVSIAPGAMIEIAKGGHGNDIIIGNAADNELFGNDGDDTLYVEANSGYNQLWGGAGNNTFVIGAGDPAAETNLIELQDFVSGRDKLDVSALKAASGRDQINVVSEFSGRGGEAHMEYFPAANITWLRFDTNGDKDIDVMISVNGKIELTDIQA</sequence>
<organism evidence="5 6">
    <name type="scientific">Pseudomonas synxantha</name>
    <dbReference type="NCBI Taxonomy" id="47883"/>
    <lineage>
        <taxon>Bacteria</taxon>
        <taxon>Pseudomonadati</taxon>
        <taxon>Pseudomonadota</taxon>
        <taxon>Gammaproteobacteria</taxon>
        <taxon>Pseudomonadales</taxon>
        <taxon>Pseudomonadaceae</taxon>
        <taxon>Pseudomonas</taxon>
    </lineage>
</organism>
<accession>A0AAU8TDN8</accession>
<dbReference type="Proteomes" id="UP000033099">
    <property type="component" value="Chromosome"/>
</dbReference>
<evidence type="ECO:0000259" key="4">
    <source>
        <dbReference type="Pfam" id="PF08548"/>
    </source>
</evidence>
<dbReference type="SUPFAM" id="SSF51120">
    <property type="entry name" value="beta-Roll"/>
    <property type="match status" value="1"/>
</dbReference>